<dbReference type="InterPro" id="IPR043502">
    <property type="entry name" value="DNA/RNA_pol_sf"/>
</dbReference>
<dbReference type="AlphaFoldDB" id="A0A9P7AHR8"/>
<sequence>DVRSFLGLVRYLDQFLPHLADHTHVLTPLTTKTNEQDWPGWNDEHQEAFNAIKRLVVSRECLITIDHDNIGENKIFVTCDASD</sequence>
<accession>A0A9P7AHR8</accession>
<dbReference type="PANTHER" id="PTHR37984:SF9">
    <property type="entry name" value="INTEGRASE CATALYTIC DOMAIN-CONTAINING PROTEIN"/>
    <property type="match status" value="1"/>
</dbReference>
<dbReference type="Proteomes" id="UP000719766">
    <property type="component" value="Unassembled WGS sequence"/>
</dbReference>
<evidence type="ECO:0000313" key="1">
    <source>
        <dbReference type="EMBL" id="KAG1788591.1"/>
    </source>
</evidence>
<dbReference type="PANTHER" id="PTHR37984">
    <property type="entry name" value="PROTEIN CBG26694"/>
    <property type="match status" value="1"/>
</dbReference>
<dbReference type="Gene3D" id="3.30.70.270">
    <property type="match status" value="1"/>
</dbReference>
<dbReference type="InterPro" id="IPR043128">
    <property type="entry name" value="Rev_trsase/Diguanyl_cyclase"/>
</dbReference>
<dbReference type="OrthoDB" id="3201810at2759"/>
<comment type="caution">
    <text evidence="1">The sequence shown here is derived from an EMBL/GenBank/DDBJ whole genome shotgun (WGS) entry which is preliminary data.</text>
</comment>
<dbReference type="InterPro" id="IPR050951">
    <property type="entry name" value="Retrovirus_Pol_polyprotein"/>
</dbReference>
<gene>
    <name evidence="1" type="ORF">HD556DRAFT_1218776</name>
</gene>
<keyword evidence="2" id="KW-1185">Reference proteome</keyword>
<dbReference type="RefSeq" id="XP_041155789.1">
    <property type="nucleotide sequence ID" value="XM_041296750.1"/>
</dbReference>
<protein>
    <recommendedName>
        <fullName evidence="3">Reverse transcriptase/retrotransposon-derived protein RNase H-like domain-containing protein</fullName>
    </recommendedName>
</protein>
<dbReference type="GeneID" id="64590514"/>
<evidence type="ECO:0008006" key="3">
    <source>
        <dbReference type="Google" id="ProtNLM"/>
    </source>
</evidence>
<proteinExistence type="predicted"/>
<feature type="non-terminal residue" evidence="1">
    <location>
        <position position="1"/>
    </location>
</feature>
<reference evidence="1" key="1">
    <citation type="journal article" date="2020" name="New Phytol.">
        <title>Comparative genomics reveals dynamic genome evolution in host specialist ectomycorrhizal fungi.</title>
        <authorList>
            <person name="Lofgren L.A."/>
            <person name="Nguyen N.H."/>
            <person name="Vilgalys R."/>
            <person name="Ruytinx J."/>
            <person name="Liao H.L."/>
            <person name="Branco S."/>
            <person name="Kuo A."/>
            <person name="LaButti K."/>
            <person name="Lipzen A."/>
            <person name="Andreopoulos W."/>
            <person name="Pangilinan J."/>
            <person name="Riley R."/>
            <person name="Hundley H."/>
            <person name="Na H."/>
            <person name="Barry K."/>
            <person name="Grigoriev I.V."/>
            <person name="Stajich J.E."/>
            <person name="Kennedy P.G."/>
        </authorList>
    </citation>
    <scope>NUCLEOTIDE SEQUENCE</scope>
    <source>
        <strain evidence="1">S12</strain>
    </source>
</reference>
<name>A0A9P7AHR8_9AGAM</name>
<dbReference type="EMBL" id="JABBWE010000067">
    <property type="protein sequence ID" value="KAG1788591.1"/>
    <property type="molecule type" value="Genomic_DNA"/>
</dbReference>
<feature type="non-terminal residue" evidence="1">
    <location>
        <position position="83"/>
    </location>
</feature>
<organism evidence="1 2">
    <name type="scientific">Suillus plorans</name>
    <dbReference type="NCBI Taxonomy" id="116603"/>
    <lineage>
        <taxon>Eukaryota</taxon>
        <taxon>Fungi</taxon>
        <taxon>Dikarya</taxon>
        <taxon>Basidiomycota</taxon>
        <taxon>Agaricomycotina</taxon>
        <taxon>Agaricomycetes</taxon>
        <taxon>Agaricomycetidae</taxon>
        <taxon>Boletales</taxon>
        <taxon>Suillineae</taxon>
        <taxon>Suillaceae</taxon>
        <taxon>Suillus</taxon>
    </lineage>
</organism>
<dbReference type="SUPFAM" id="SSF56672">
    <property type="entry name" value="DNA/RNA polymerases"/>
    <property type="match status" value="1"/>
</dbReference>
<evidence type="ECO:0000313" key="2">
    <source>
        <dbReference type="Proteomes" id="UP000719766"/>
    </source>
</evidence>